<dbReference type="AlphaFoldDB" id="A0A7R8YQ68"/>
<dbReference type="InParanoid" id="A0A7R8YQ68"/>
<evidence type="ECO:0000313" key="3">
    <source>
        <dbReference type="Proteomes" id="UP000594454"/>
    </source>
</evidence>
<keyword evidence="1" id="KW-0472">Membrane</keyword>
<proteinExistence type="predicted"/>
<keyword evidence="1" id="KW-1133">Transmembrane helix</keyword>
<reference evidence="2 3" key="1">
    <citation type="submission" date="2020-11" db="EMBL/GenBank/DDBJ databases">
        <authorList>
            <person name="Wallbank WR R."/>
            <person name="Pardo Diaz C."/>
            <person name="Kozak K."/>
            <person name="Martin S."/>
            <person name="Jiggins C."/>
            <person name="Moest M."/>
            <person name="Warren A I."/>
            <person name="Generalovic N T."/>
            <person name="Byers J.R.P. K."/>
            <person name="Montejo-Kovacevich G."/>
            <person name="Yen C E."/>
        </authorList>
    </citation>
    <scope>NUCLEOTIDE SEQUENCE [LARGE SCALE GENOMIC DNA]</scope>
</reference>
<dbReference type="EMBL" id="LR899009">
    <property type="protein sequence ID" value="CAD7080175.1"/>
    <property type="molecule type" value="Genomic_DNA"/>
</dbReference>
<dbReference type="OrthoDB" id="10580428at2759"/>
<keyword evidence="3" id="KW-1185">Reference proteome</keyword>
<evidence type="ECO:0000313" key="2">
    <source>
        <dbReference type="EMBL" id="CAD7080175.1"/>
    </source>
</evidence>
<feature type="transmembrane region" description="Helical" evidence="1">
    <location>
        <begin position="12"/>
        <end position="35"/>
    </location>
</feature>
<keyword evidence="1" id="KW-0812">Transmembrane</keyword>
<gene>
    <name evidence="2" type="ORF">HERILL_LOCUS3341</name>
</gene>
<protein>
    <submittedName>
        <fullName evidence="2">Uncharacterized protein</fullName>
    </submittedName>
</protein>
<name>A0A7R8YQ68_HERIL</name>
<organism evidence="2 3">
    <name type="scientific">Hermetia illucens</name>
    <name type="common">Black soldier fly</name>
    <dbReference type="NCBI Taxonomy" id="343691"/>
    <lineage>
        <taxon>Eukaryota</taxon>
        <taxon>Metazoa</taxon>
        <taxon>Ecdysozoa</taxon>
        <taxon>Arthropoda</taxon>
        <taxon>Hexapoda</taxon>
        <taxon>Insecta</taxon>
        <taxon>Pterygota</taxon>
        <taxon>Neoptera</taxon>
        <taxon>Endopterygota</taxon>
        <taxon>Diptera</taxon>
        <taxon>Brachycera</taxon>
        <taxon>Stratiomyomorpha</taxon>
        <taxon>Stratiomyidae</taxon>
        <taxon>Hermetiinae</taxon>
        <taxon>Hermetia</taxon>
    </lineage>
</organism>
<sequence length="151" mass="17339">MIILEKFKTISINFLIILLTLTILYAITFVILNFFGEGDEYNKRREIKAKAAEDLQKKICESTNMGQKCTVTEPATQSVQAVCPSNQTLVKDTRRISKGENDGNDDVEVQIDKIHTLIIVDKDGRHQETIRFRESDYQRALDEINFIEPDD</sequence>
<evidence type="ECO:0000256" key="1">
    <source>
        <dbReference type="SAM" id="Phobius"/>
    </source>
</evidence>
<accession>A0A7R8YQ68</accession>
<dbReference type="Proteomes" id="UP000594454">
    <property type="component" value="Chromosome 1"/>
</dbReference>